<dbReference type="Proteomes" id="UP001596958">
    <property type="component" value="Unassembled WGS sequence"/>
</dbReference>
<name>A0ABW2YUR5_9SPHI</name>
<dbReference type="InterPro" id="IPR018584">
    <property type="entry name" value="GT87"/>
</dbReference>
<evidence type="ECO:0000256" key="6">
    <source>
        <dbReference type="ARBA" id="ARBA00023136"/>
    </source>
</evidence>
<sequence length="393" mass="45113">MDKVTRVLTSKPFVLTLWFGLCLFPVIKSVIEGHSHIHNNYFVYKGNFWHVLHQQNLFAYYPDQYFDLNHYGPIFSLVIAPFAMLPDWLGVLLWVVFTAWLLLKSVEQLPVTREHYLLIILLCAHELMTSTANVQINPLVAALIIFSFTFIRKERDFWAGLTIALGIFIKLYGVVGLAFFFFSKNKIKLIGSLLFWSAVLFVLPMLISSPSFIVKTYHDWYLDLVAKNAENETSTRVDVSVMGMIRKIAFPQLSNIIVLVPGIILFGLSYLRIKAFRNLNFQLLILSSTLIFPVIFSTGSESPTYIIAFVGVAVWFINAERPLSKLDIFLLVLALILTSLSPSDLFPRYIKKTYVEPYALKALPCFLIWLKIIFETLFRNFTKKDLNLPSQTV</sequence>
<comment type="subcellular location">
    <subcellularLocation>
        <location evidence="1">Cell membrane</location>
        <topology evidence="1">Multi-pass membrane protein</topology>
    </subcellularLocation>
</comment>
<keyword evidence="10" id="KW-1185">Reference proteome</keyword>
<protein>
    <submittedName>
        <fullName evidence="9">Glycosyltransferase family 87 protein</fullName>
        <ecNumber evidence="9">2.4.-.-</ecNumber>
    </submittedName>
</protein>
<accession>A0ABW2YUR5</accession>
<evidence type="ECO:0000256" key="8">
    <source>
        <dbReference type="SAM" id="Phobius"/>
    </source>
</evidence>
<reference evidence="10" key="1">
    <citation type="journal article" date="2019" name="Int. J. Syst. Evol. Microbiol.">
        <title>The Global Catalogue of Microorganisms (GCM) 10K type strain sequencing project: providing services to taxonomists for standard genome sequencing and annotation.</title>
        <authorList>
            <consortium name="The Broad Institute Genomics Platform"/>
            <consortium name="The Broad Institute Genome Sequencing Center for Infectious Disease"/>
            <person name="Wu L."/>
            <person name="Ma J."/>
        </authorList>
    </citation>
    <scope>NUCLEOTIDE SEQUENCE [LARGE SCALE GENOMIC DNA]</scope>
    <source>
        <strain evidence="10">CCUG 63418</strain>
    </source>
</reference>
<feature type="transmembrane region" description="Helical" evidence="8">
    <location>
        <begin position="358"/>
        <end position="378"/>
    </location>
</feature>
<dbReference type="GO" id="GO:0016757">
    <property type="term" value="F:glycosyltransferase activity"/>
    <property type="evidence" value="ECO:0007669"/>
    <property type="project" value="UniProtKB-KW"/>
</dbReference>
<feature type="transmembrane region" description="Helical" evidence="8">
    <location>
        <begin position="157"/>
        <end position="181"/>
    </location>
</feature>
<feature type="transmembrane region" description="Helical" evidence="8">
    <location>
        <begin position="326"/>
        <end position="346"/>
    </location>
</feature>
<dbReference type="EMBL" id="JBHTHU010000005">
    <property type="protein sequence ID" value="MFD0750092.1"/>
    <property type="molecule type" value="Genomic_DNA"/>
</dbReference>
<feature type="transmembrane region" description="Helical" evidence="8">
    <location>
        <begin position="74"/>
        <end position="103"/>
    </location>
</feature>
<gene>
    <name evidence="9" type="ORF">ACFQZS_08065</name>
</gene>
<dbReference type="RefSeq" id="WP_377099037.1">
    <property type="nucleotide sequence ID" value="NZ_JBHTHU010000005.1"/>
</dbReference>
<keyword evidence="2" id="KW-1003">Cell membrane</keyword>
<evidence type="ECO:0000256" key="2">
    <source>
        <dbReference type="ARBA" id="ARBA00022475"/>
    </source>
</evidence>
<evidence type="ECO:0000256" key="3">
    <source>
        <dbReference type="ARBA" id="ARBA00022679"/>
    </source>
</evidence>
<keyword evidence="9" id="KW-0328">Glycosyltransferase</keyword>
<evidence type="ECO:0000256" key="5">
    <source>
        <dbReference type="ARBA" id="ARBA00022989"/>
    </source>
</evidence>
<dbReference type="EC" id="2.4.-.-" evidence="9"/>
<organism evidence="9 10">
    <name type="scientific">Mucilaginibacter calamicampi</name>
    <dbReference type="NCBI Taxonomy" id="1302352"/>
    <lineage>
        <taxon>Bacteria</taxon>
        <taxon>Pseudomonadati</taxon>
        <taxon>Bacteroidota</taxon>
        <taxon>Sphingobacteriia</taxon>
        <taxon>Sphingobacteriales</taxon>
        <taxon>Sphingobacteriaceae</taxon>
        <taxon>Mucilaginibacter</taxon>
    </lineage>
</organism>
<evidence type="ECO:0000256" key="4">
    <source>
        <dbReference type="ARBA" id="ARBA00022692"/>
    </source>
</evidence>
<proteinExistence type="inferred from homology"/>
<keyword evidence="4 8" id="KW-0812">Transmembrane</keyword>
<evidence type="ECO:0000313" key="9">
    <source>
        <dbReference type="EMBL" id="MFD0750092.1"/>
    </source>
</evidence>
<feature type="transmembrane region" description="Helical" evidence="8">
    <location>
        <begin position="278"/>
        <end position="296"/>
    </location>
</feature>
<keyword evidence="5 8" id="KW-1133">Transmembrane helix</keyword>
<dbReference type="Pfam" id="PF09594">
    <property type="entry name" value="GT87"/>
    <property type="match status" value="1"/>
</dbReference>
<comment type="similarity">
    <text evidence="7">Belongs to the glycosyltransferase 87 family.</text>
</comment>
<evidence type="ECO:0000256" key="1">
    <source>
        <dbReference type="ARBA" id="ARBA00004651"/>
    </source>
</evidence>
<comment type="caution">
    <text evidence="9">The sequence shown here is derived from an EMBL/GenBank/DDBJ whole genome shotgun (WGS) entry which is preliminary data.</text>
</comment>
<feature type="transmembrane region" description="Helical" evidence="8">
    <location>
        <begin position="115"/>
        <end position="145"/>
    </location>
</feature>
<feature type="transmembrane region" description="Helical" evidence="8">
    <location>
        <begin position="248"/>
        <end position="271"/>
    </location>
</feature>
<keyword evidence="6 8" id="KW-0472">Membrane</keyword>
<evidence type="ECO:0000313" key="10">
    <source>
        <dbReference type="Proteomes" id="UP001596958"/>
    </source>
</evidence>
<evidence type="ECO:0000256" key="7">
    <source>
        <dbReference type="ARBA" id="ARBA00024033"/>
    </source>
</evidence>
<feature type="transmembrane region" description="Helical" evidence="8">
    <location>
        <begin position="193"/>
        <end position="214"/>
    </location>
</feature>
<keyword evidence="3 9" id="KW-0808">Transferase</keyword>